<reference evidence="1" key="1">
    <citation type="journal article" date="2020" name="Stud. Mycol.">
        <title>101 Dothideomycetes genomes: a test case for predicting lifestyles and emergence of pathogens.</title>
        <authorList>
            <person name="Haridas S."/>
            <person name="Albert R."/>
            <person name="Binder M."/>
            <person name="Bloem J."/>
            <person name="Labutti K."/>
            <person name="Salamov A."/>
            <person name="Andreopoulos B."/>
            <person name="Baker S."/>
            <person name="Barry K."/>
            <person name="Bills G."/>
            <person name="Bluhm B."/>
            <person name="Cannon C."/>
            <person name="Castanera R."/>
            <person name="Culley D."/>
            <person name="Daum C."/>
            <person name="Ezra D."/>
            <person name="Gonzalez J."/>
            <person name="Henrissat B."/>
            <person name="Kuo A."/>
            <person name="Liang C."/>
            <person name="Lipzen A."/>
            <person name="Lutzoni F."/>
            <person name="Magnuson J."/>
            <person name="Mondo S."/>
            <person name="Nolan M."/>
            <person name="Ohm R."/>
            <person name="Pangilinan J."/>
            <person name="Park H.-J."/>
            <person name="Ramirez L."/>
            <person name="Alfaro M."/>
            <person name="Sun H."/>
            <person name="Tritt A."/>
            <person name="Yoshinaga Y."/>
            <person name="Zwiers L.-H."/>
            <person name="Turgeon B."/>
            <person name="Goodwin S."/>
            <person name="Spatafora J."/>
            <person name="Crous P."/>
            <person name="Grigoriev I."/>
        </authorList>
    </citation>
    <scope>NUCLEOTIDE SEQUENCE</scope>
    <source>
        <strain evidence="1">CBS 113389</strain>
    </source>
</reference>
<name>A0A6A6PKX9_9PEZI</name>
<evidence type="ECO:0000313" key="1">
    <source>
        <dbReference type="EMBL" id="KAF2480351.1"/>
    </source>
</evidence>
<gene>
    <name evidence="1" type="ORF">BDY17DRAFT_255096</name>
</gene>
<dbReference type="EMBL" id="MU001639">
    <property type="protein sequence ID" value="KAF2480351.1"/>
    <property type="molecule type" value="Genomic_DNA"/>
</dbReference>
<feature type="non-terminal residue" evidence="1">
    <location>
        <position position="1"/>
    </location>
</feature>
<keyword evidence="2" id="KW-1185">Reference proteome</keyword>
<dbReference type="OrthoDB" id="2608216at2759"/>
<organism evidence="1 2">
    <name type="scientific">Neohortaea acidophila</name>
    <dbReference type="NCBI Taxonomy" id="245834"/>
    <lineage>
        <taxon>Eukaryota</taxon>
        <taxon>Fungi</taxon>
        <taxon>Dikarya</taxon>
        <taxon>Ascomycota</taxon>
        <taxon>Pezizomycotina</taxon>
        <taxon>Dothideomycetes</taxon>
        <taxon>Dothideomycetidae</taxon>
        <taxon>Mycosphaerellales</taxon>
        <taxon>Teratosphaeriaceae</taxon>
        <taxon>Neohortaea</taxon>
    </lineage>
</organism>
<dbReference type="Proteomes" id="UP000799767">
    <property type="component" value="Unassembled WGS sequence"/>
</dbReference>
<accession>A0A6A6PKX9</accession>
<dbReference type="RefSeq" id="XP_033586921.1">
    <property type="nucleotide sequence ID" value="XM_033731495.1"/>
</dbReference>
<proteinExistence type="predicted"/>
<dbReference type="AlphaFoldDB" id="A0A6A6PKX9"/>
<dbReference type="GeneID" id="54472497"/>
<sequence>QMLMFFVRTQQPHEWRSPAYRFSKRQAKAFRELIAVVEVVVEEEEEEVEGEG</sequence>
<protein>
    <submittedName>
        <fullName evidence="1">Uncharacterized protein</fullName>
    </submittedName>
</protein>
<evidence type="ECO:0000313" key="2">
    <source>
        <dbReference type="Proteomes" id="UP000799767"/>
    </source>
</evidence>